<dbReference type="RefSeq" id="WP_258789867.1">
    <property type="nucleotide sequence ID" value="NZ_JANUGQ010000023.1"/>
</dbReference>
<dbReference type="EMBL" id="JANUGQ010000023">
    <property type="protein sequence ID" value="MCS0638514.1"/>
    <property type="molecule type" value="Genomic_DNA"/>
</dbReference>
<keyword evidence="1" id="KW-0472">Membrane</keyword>
<reference evidence="3" key="1">
    <citation type="submission" date="2022-08" db="EMBL/GenBank/DDBJ databases">
        <authorList>
            <person name="Somphong A."/>
            <person name="Phongsopitanun W."/>
        </authorList>
    </citation>
    <scope>NUCLEOTIDE SEQUENCE</scope>
    <source>
        <strain evidence="3">LP05-1</strain>
    </source>
</reference>
<accession>A0ABT2CM61</accession>
<sequence>MFAGVLLLVQGVLGMLVGVAGIGRDDVYGRLGEYVFKFSVPAWGWIHLVLGIVLAVVGAGILRGALWARAAGVALAALAVIADFMWLPYSPVWAVVSIAIGVFVIWALCSERGPAAL</sequence>
<keyword evidence="1" id="KW-1133">Transmembrane helix</keyword>
<evidence type="ECO:0000256" key="1">
    <source>
        <dbReference type="SAM" id="Phobius"/>
    </source>
</evidence>
<evidence type="ECO:0000259" key="2">
    <source>
        <dbReference type="Pfam" id="PF23636"/>
    </source>
</evidence>
<feature type="transmembrane region" description="Helical" evidence="1">
    <location>
        <begin position="42"/>
        <end position="62"/>
    </location>
</feature>
<keyword evidence="1" id="KW-0812">Transmembrane</keyword>
<evidence type="ECO:0000313" key="3">
    <source>
        <dbReference type="EMBL" id="MCS0638514.1"/>
    </source>
</evidence>
<protein>
    <recommendedName>
        <fullName evidence="2">DUF7144 domain-containing protein</fullName>
    </recommendedName>
</protein>
<evidence type="ECO:0000313" key="4">
    <source>
        <dbReference type="Proteomes" id="UP001431313"/>
    </source>
</evidence>
<keyword evidence="4" id="KW-1185">Reference proteome</keyword>
<feature type="domain" description="DUF7144" evidence="2">
    <location>
        <begin position="1"/>
        <end position="112"/>
    </location>
</feature>
<gene>
    <name evidence="3" type="ORF">NX801_23210</name>
</gene>
<organism evidence="3 4">
    <name type="scientific">Streptomyces pyxinae</name>
    <dbReference type="NCBI Taxonomy" id="2970734"/>
    <lineage>
        <taxon>Bacteria</taxon>
        <taxon>Bacillati</taxon>
        <taxon>Actinomycetota</taxon>
        <taxon>Actinomycetes</taxon>
        <taxon>Kitasatosporales</taxon>
        <taxon>Streptomycetaceae</taxon>
        <taxon>Streptomyces</taxon>
    </lineage>
</organism>
<comment type="caution">
    <text evidence="3">The sequence shown here is derived from an EMBL/GenBank/DDBJ whole genome shotgun (WGS) entry which is preliminary data.</text>
</comment>
<dbReference type="Pfam" id="PF23636">
    <property type="entry name" value="DUF7144"/>
    <property type="match status" value="1"/>
</dbReference>
<proteinExistence type="predicted"/>
<feature type="transmembrane region" description="Helical" evidence="1">
    <location>
        <begin position="92"/>
        <end position="109"/>
    </location>
</feature>
<feature type="transmembrane region" description="Helical" evidence="1">
    <location>
        <begin position="67"/>
        <end position="86"/>
    </location>
</feature>
<dbReference type="Proteomes" id="UP001431313">
    <property type="component" value="Unassembled WGS sequence"/>
</dbReference>
<name>A0ABT2CM61_9ACTN</name>
<dbReference type="InterPro" id="IPR055568">
    <property type="entry name" value="DUF7144"/>
</dbReference>